<sequence length="72" mass="8488">MGDTEKFGKTFIISFYLIKFLDATRALGSPFIIEELDENHLFLDAKRVPDLEKVLEQRREELCPDLNDRDRD</sequence>
<organism evidence="1 2">
    <name type="scientific">Panagrolaimus sp. PS1159</name>
    <dbReference type="NCBI Taxonomy" id="55785"/>
    <lineage>
        <taxon>Eukaryota</taxon>
        <taxon>Metazoa</taxon>
        <taxon>Ecdysozoa</taxon>
        <taxon>Nematoda</taxon>
        <taxon>Chromadorea</taxon>
        <taxon>Rhabditida</taxon>
        <taxon>Tylenchina</taxon>
        <taxon>Panagrolaimomorpha</taxon>
        <taxon>Panagrolaimoidea</taxon>
        <taxon>Panagrolaimidae</taxon>
        <taxon>Panagrolaimus</taxon>
    </lineage>
</organism>
<protein>
    <submittedName>
        <fullName evidence="2">General transcription and DNA repair factor IIH subunit TFB5</fullName>
    </submittedName>
</protein>
<accession>A0AC35FDR2</accession>
<dbReference type="WBParaSite" id="PS1159_v2.g16432.t1">
    <property type="protein sequence ID" value="PS1159_v2.g16432.t1"/>
    <property type="gene ID" value="PS1159_v2.g16432"/>
</dbReference>
<proteinExistence type="predicted"/>
<name>A0AC35FDR2_9BILA</name>
<evidence type="ECO:0000313" key="1">
    <source>
        <dbReference type="Proteomes" id="UP000887580"/>
    </source>
</evidence>
<dbReference type="Proteomes" id="UP000887580">
    <property type="component" value="Unplaced"/>
</dbReference>
<evidence type="ECO:0000313" key="2">
    <source>
        <dbReference type="WBParaSite" id="PS1159_v2.g16432.t1"/>
    </source>
</evidence>
<reference evidence="2" key="1">
    <citation type="submission" date="2022-11" db="UniProtKB">
        <authorList>
            <consortium name="WormBaseParasite"/>
        </authorList>
    </citation>
    <scope>IDENTIFICATION</scope>
</reference>